<dbReference type="SUPFAM" id="SSF51735">
    <property type="entry name" value="NAD(P)-binding Rossmann-fold domains"/>
    <property type="match status" value="1"/>
</dbReference>
<gene>
    <name evidence="8 12" type="primary">aroE</name>
    <name evidence="12" type="ORF">Epro_1227</name>
</gene>
<dbReference type="GO" id="GO:0005829">
    <property type="term" value="C:cytosol"/>
    <property type="evidence" value="ECO:0007669"/>
    <property type="project" value="TreeGrafter"/>
</dbReference>
<feature type="binding site" evidence="8">
    <location>
        <position position="217"/>
    </location>
    <ligand>
        <name>NADP(+)</name>
        <dbReference type="ChEBI" id="CHEBI:58349"/>
    </ligand>
</feature>
<evidence type="ECO:0000256" key="3">
    <source>
        <dbReference type="ARBA" id="ARBA00022605"/>
    </source>
</evidence>
<dbReference type="GO" id="GO:0004764">
    <property type="term" value="F:shikimate 3-dehydrogenase (NADP+) activity"/>
    <property type="evidence" value="ECO:0007669"/>
    <property type="project" value="UniProtKB-UniRule"/>
</dbReference>
<accession>A0A0G3WIX7</accession>
<comment type="pathway">
    <text evidence="1 8">Metabolic intermediate biosynthesis; chorismate biosynthesis; chorismate from D-erythrose 4-phosphate and phosphoenolpyruvate: step 4/7.</text>
</comment>
<evidence type="ECO:0000259" key="11">
    <source>
        <dbReference type="Pfam" id="PF18317"/>
    </source>
</evidence>
<dbReference type="SUPFAM" id="SSF53223">
    <property type="entry name" value="Aminoacid dehydrogenase-like, N-terminal domain"/>
    <property type="match status" value="1"/>
</dbReference>
<dbReference type="GO" id="GO:0009423">
    <property type="term" value="P:chorismate biosynthetic process"/>
    <property type="evidence" value="ECO:0007669"/>
    <property type="project" value="UniProtKB-UniRule"/>
</dbReference>
<dbReference type="InterPro" id="IPR046346">
    <property type="entry name" value="Aminoacid_DH-like_N_sf"/>
</dbReference>
<dbReference type="EMBL" id="CP009498">
    <property type="protein sequence ID" value="AKL98606.1"/>
    <property type="molecule type" value="Genomic_DNA"/>
</dbReference>
<keyword evidence="6 8" id="KW-0057">Aromatic amino acid biosynthesis</keyword>
<feature type="binding site" evidence="8">
    <location>
        <position position="106"/>
    </location>
    <ligand>
        <name>shikimate</name>
        <dbReference type="ChEBI" id="CHEBI:36208"/>
    </ligand>
</feature>
<dbReference type="OrthoDB" id="9792692at2"/>
<dbReference type="Pfam" id="PF08501">
    <property type="entry name" value="Shikimate_dh_N"/>
    <property type="match status" value="1"/>
</dbReference>
<feature type="active site" description="Proton acceptor" evidence="8">
    <location>
        <position position="70"/>
    </location>
</feature>
<sequence>MLNTQTKLYAVLGFPIKHSFSPQMHNAWFERENLNCAYLSFETSPQNFKKTVSALKTLGFYGFNITIPHKTAIMQLVDFTDKAAKLIGAVNTVALKNGKLYGYNTDYSGFLADLLSNDIKIKNKNILIYGAGGAAKAVAYALSLSGAKNVFITNRTHKTAEKLADIFKIKAIAAANIQNALTDADLIVNASACGMKKNDVLPFNAEKIKPAAIIYDLIYNKNTPFAKLAKEKKLKYFTGDGMLVNQGAQAFKIWTGIYPNAKSALKLLKKWTR</sequence>
<dbReference type="InterPro" id="IPR036291">
    <property type="entry name" value="NAD(P)-bd_dom_sf"/>
</dbReference>
<dbReference type="KEGG" id="epo:Epro_1227"/>
<keyword evidence="4 8" id="KW-0521">NADP</keyword>
<dbReference type="HAMAP" id="MF_00222">
    <property type="entry name" value="Shikimate_DH_AroE"/>
    <property type="match status" value="1"/>
</dbReference>
<keyword evidence="5 8" id="KW-0560">Oxidoreductase</keyword>
<comment type="catalytic activity">
    <reaction evidence="7 8">
        <text>shikimate + NADP(+) = 3-dehydroshikimate + NADPH + H(+)</text>
        <dbReference type="Rhea" id="RHEA:17737"/>
        <dbReference type="ChEBI" id="CHEBI:15378"/>
        <dbReference type="ChEBI" id="CHEBI:16630"/>
        <dbReference type="ChEBI" id="CHEBI:36208"/>
        <dbReference type="ChEBI" id="CHEBI:57783"/>
        <dbReference type="ChEBI" id="CHEBI:58349"/>
        <dbReference type="EC" id="1.1.1.25"/>
    </reaction>
</comment>
<evidence type="ECO:0000256" key="2">
    <source>
        <dbReference type="ARBA" id="ARBA00012962"/>
    </source>
</evidence>
<dbReference type="AlphaFoldDB" id="A0A0G3WIX7"/>
<proteinExistence type="inferred from homology"/>
<evidence type="ECO:0000256" key="5">
    <source>
        <dbReference type="ARBA" id="ARBA00023002"/>
    </source>
</evidence>
<feature type="domain" description="Shikimate dehydrogenase substrate binding N-terminal" evidence="10">
    <location>
        <begin position="11"/>
        <end position="93"/>
    </location>
</feature>
<dbReference type="GO" id="GO:0050661">
    <property type="term" value="F:NADP binding"/>
    <property type="evidence" value="ECO:0007669"/>
    <property type="project" value="InterPro"/>
</dbReference>
<comment type="similarity">
    <text evidence="8">Belongs to the shikimate dehydrogenase family.</text>
</comment>
<feature type="binding site" evidence="8">
    <location>
        <begin position="130"/>
        <end position="134"/>
    </location>
    <ligand>
        <name>NADP(+)</name>
        <dbReference type="ChEBI" id="CHEBI:58349"/>
    </ligand>
</feature>
<dbReference type="Pfam" id="PF18317">
    <property type="entry name" value="SDH_C"/>
    <property type="match status" value="1"/>
</dbReference>
<dbReference type="PATRIC" id="fig|1408281.3.peg.1270"/>
<protein>
    <recommendedName>
        <fullName evidence="2 8">Shikimate dehydrogenase (NADP(+))</fullName>
        <shortName evidence="8">SDH</shortName>
        <ecNumber evidence="2 8">1.1.1.25</ecNumber>
    </recommendedName>
</protein>
<dbReference type="RefSeq" id="WP_052571301.1">
    <property type="nucleotide sequence ID" value="NZ_CP009498.1"/>
</dbReference>
<feature type="domain" description="Quinate/shikimate 5-dehydrogenase/glutamyl-tRNA reductase" evidence="9">
    <location>
        <begin position="120"/>
        <end position="192"/>
    </location>
</feature>
<reference evidence="12 13" key="1">
    <citation type="submission" date="2014-09" db="EMBL/GenBank/DDBJ databases">
        <title>Complete genome sequence of Endomicrobium proavitum.</title>
        <authorList>
            <person name="Zheng H."/>
        </authorList>
    </citation>
    <scope>NUCLEOTIDE SEQUENCE [LARGE SCALE GENOMIC DNA]</scope>
    <source>
        <strain evidence="12 13">Rsa215</strain>
    </source>
</reference>
<evidence type="ECO:0000313" key="13">
    <source>
        <dbReference type="Proteomes" id="UP000035337"/>
    </source>
</evidence>
<evidence type="ECO:0000313" key="12">
    <source>
        <dbReference type="EMBL" id="AKL98606.1"/>
    </source>
</evidence>
<evidence type="ECO:0000256" key="1">
    <source>
        <dbReference type="ARBA" id="ARBA00004871"/>
    </source>
</evidence>
<dbReference type="InterPro" id="IPR006151">
    <property type="entry name" value="Shikm_DH/Glu-tRNA_Rdtase"/>
</dbReference>
<dbReference type="InterPro" id="IPR041121">
    <property type="entry name" value="SDH_C"/>
</dbReference>
<dbReference type="PANTHER" id="PTHR21089">
    <property type="entry name" value="SHIKIMATE DEHYDROGENASE"/>
    <property type="match status" value="1"/>
</dbReference>
<feature type="domain" description="SDH C-terminal" evidence="11">
    <location>
        <begin position="241"/>
        <end position="267"/>
    </location>
</feature>
<comment type="function">
    <text evidence="8">Involved in the biosynthesis of the chorismate, which leads to the biosynthesis of aromatic amino acids. Catalyzes the reversible NADPH linked reduction of 3-dehydroshikimate (DHSA) to yield shikimate (SA).</text>
</comment>
<organism evidence="12 13">
    <name type="scientific">Endomicrobium proavitum</name>
    <dbReference type="NCBI Taxonomy" id="1408281"/>
    <lineage>
        <taxon>Bacteria</taxon>
        <taxon>Pseudomonadati</taxon>
        <taxon>Elusimicrobiota</taxon>
        <taxon>Endomicrobiia</taxon>
        <taxon>Endomicrobiales</taxon>
        <taxon>Endomicrobiaceae</taxon>
        <taxon>Endomicrobium</taxon>
    </lineage>
</organism>
<dbReference type="InterPro" id="IPR013708">
    <property type="entry name" value="Shikimate_DH-bd_N"/>
</dbReference>
<dbReference type="GO" id="GO:0019632">
    <property type="term" value="P:shikimate metabolic process"/>
    <property type="evidence" value="ECO:0007669"/>
    <property type="project" value="InterPro"/>
</dbReference>
<dbReference type="InterPro" id="IPR011342">
    <property type="entry name" value="Shikimate_DH"/>
</dbReference>
<comment type="caution">
    <text evidence="8">Lacks conserved residue(s) required for the propagation of feature annotation.</text>
</comment>
<dbReference type="Gene3D" id="3.40.50.10860">
    <property type="entry name" value="Leucine Dehydrogenase, chain A, domain 1"/>
    <property type="match status" value="1"/>
</dbReference>
<feature type="binding site" evidence="8">
    <location>
        <position position="66"/>
    </location>
    <ligand>
        <name>shikimate</name>
        <dbReference type="ChEBI" id="CHEBI:36208"/>
    </ligand>
</feature>
<keyword evidence="13" id="KW-1185">Reference proteome</keyword>
<dbReference type="CDD" id="cd01065">
    <property type="entry name" value="NAD_bind_Shikimate_DH"/>
    <property type="match status" value="1"/>
</dbReference>
<evidence type="ECO:0000259" key="10">
    <source>
        <dbReference type="Pfam" id="PF08501"/>
    </source>
</evidence>
<dbReference type="STRING" id="1408281.Epro_1227"/>
<feature type="binding site" evidence="8">
    <location>
        <position position="91"/>
    </location>
    <ligand>
        <name>shikimate</name>
        <dbReference type="ChEBI" id="CHEBI:36208"/>
    </ligand>
</feature>
<feature type="binding site" evidence="8">
    <location>
        <position position="246"/>
    </location>
    <ligand>
        <name>shikimate</name>
        <dbReference type="ChEBI" id="CHEBI:36208"/>
    </ligand>
</feature>
<feature type="binding site" evidence="8">
    <location>
        <begin position="19"/>
        <end position="21"/>
    </location>
    <ligand>
        <name>shikimate</name>
        <dbReference type="ChEBI" id="CHEBI:36208"/>
    </ligand>
</feature>
<dbReference type="Pfam" id="PF01488">
    <property type="entry name" value="Shikimate_DH"/>
    <property type="match status" value="1"/>
</dbReference>
<evidence type="ECO:0000259" key="9">
    <source>
        <dbReference type="Pfam" id="PF01488"/>
    </source>
</evidence>
<dbReference type="PANTHER" id="PTHR21089:SF1">
    <property type="entry name" value="BIFUNCTIONAL 3-DEHYDROQUINATE DEHYDRATASE_SHIKIMATE DEHYDROGENASE, CHLOROPLASTIC"/>
    <property type="match status" value="1"/>
</dbReference>
<feature type="binding site" evidence="8">
    <location>
        <position position="239"/>
    </location>
    <ligand>
        <name>NADP(+)</name>
        <dbReference type="ChEBI" id="CHEBI:58349"/>
    </ligand>
</feature>
<dbReference type="Gene3D" id="3.40.50.720">
    <property type="entry name" value="NAD(P)-binding Rossmann-like Domain"/>
    <property type="match status" value="1"/>
</dbReference>
<dbReference type="EC" id="1.1.1.25" evidence="2 8"/>
<evidence type="ECO:0000256" key="7">
    <source>
        <dbReference type="ARBA" id="ARBA00049442"/>
    </source>
</evidence>
<name>A0A0G3WIX7_9BACT</name>
<comment type="subunit">
    <text evidence="8">Homodimer.</text>
</comment>
<evidence type="ECO:0000256" key="4">
    <source>
        <dbReference type="ARBA" id="ARBA00022857"/>
    </source>
</evidence>
<dbReference type="InterPro" id="IPR022893">
    <property type="entry name" value="Shikimate_DH_fam"/>
</dbReference>
<dbReference type="NCBIfam" id="TIGR00507">
    <property type="entry name" value="aroE"/>
    <property type="match status" value="1"/>
</dbReference>
<keyword evidence="3 8" id="KW-0028">Amino-acid biosynthesis</keyword>
<evidence type="ECO:0000256" key="8">
    <source>
        <dbReference type="HAMAP-Rule" id="MF_00222"/>
    </source>
</evidence>
<dbReference type="UniPathway" id="UPA00053">
    <property type="reaction ID" value="UER00087"/>
</dbReference>
<feature type="binding site" evidence="8">
    <location>
        <position position="219"/>
    </location>
    <ligand>
        <name>shikimate</name>
        <dbReference type="ChEBI" id="CHEBI:36208"/>
    </ligand>
</feature>
<dbReference type="GO" id="GO:0008652">
    <property type="term" value="P:amino acid biosynthetic process"/>
    <property type="evidence" value="ECO:0007669"/>
    <property type="project" value="UniProtKB-KW"/>
</dbReference>
<dbReference type="Proteomes" id="UP000035337">
    <property type="component" value="Chromosome"/>
</dbReference>
<dbReference type="GO" id="GO:0009073">
    <property type="term" value="P:aromatic amino acid family biosynthetic process"/>
    <property type="evidence" value="ECO:0007669"/>
    <property type="project" value="UniProtKB-KW"/>
</dbReference>
<evidence type="ECO:0000256" key="6">
    <source>
        <dbReference type="ARBA" id="ARBA00023141"/>
    </source>
</evidence>